<dbReference type="Gene3D" id="2.60.40.10">
    <property type="entry name" value="Immunoglobulins"/>
    <property type="match status" value="1"/>
</dbReference>
<dbReference type="InterPro" id="IPR007110">
    <property type="entry name" value="Ig-like_dom"/>
</dbReference>
<evidence type="ECO:0000313" key="3">
    <source>
        <dbReference type="EMBL" id="KAJ8895879.1"/>
    </source>
</evidence>
<reference evidence="3 4" key="1">
    <citation type="submission" date="2023-02" db="EMBL/GenBank/DDBJ databases">
        <title>LHISI_Scaffold_Assembly.</title>
        <authorList>
            <person name="Stuart O.P."/>
            <person name="Cleave R."/>
            <person name="Magrath M.J.L."/>
            <person name="Mikheyev A.S."/>
        </authorList>
    </citation>
    <scope>NUCLEOTIDE SEQUENCE [LARGE SCALE GENOMIC DNA]</scope>
    <source>
        <strain evidence="3">Daus_M_001</strain>
        <tissue evidence="3">Leg muscle</tissue>
    </source>
</reference>
<accession>A0ABQ9IGR4</accession>
<feature type="domain" description="Ig-like" evidence="2">
    <location>
        <begin position="15"/>
        <end position="103"/>
    </location>
</feature>
<sequence>MMHVQSSLCVWCEGGAVIMVPPTNQTKLEGEKVQFSCEAKALPGNVTVKWYREGVPVKEVPALETRVTIRRDGSLIVNPVSADDSGQYVCEVTNGIGDPQSASAFLNVEYPAKVTFTPTVQYLPFRLAGVVQCFIKANPPLQYVTWTKDKRLLEPYQTKDIVIMNNGSLLFTRVGGTVVGSAPPPLQSISGYYFQPGHLSAPAIMIKRNKFLG</sequence>
<proteinExistence type="predicted"/>
<dbReference type="InterPro" id="IPR003598">
    <property type="entry name" value="Ig_sub2"/>
</dbReference>
<dbReference type="Pfam" id="PF13927">
    <property type="entry name" value="Ig_3"/>
    <property type="match status" value="1"/>
</dbReference>
<gene>
    <name evidence="3" type="ORF">PR048_001219</name>
</gene>
<evidence type="ECO:0000256" key="1">
    <source>
        <dbReference type="ARBA" id="ARBA00023319"/>
    </source>
</evidence>
<keyword evidence="1" id="KW-0393">Immunoglobulin domain</keyword>
<dbReference type="SMART" id="SM00409">
    <property type="entry name" value="IG"/>
    <property type="match status" value="1"/>
</dbReference>
<comment type="caution">
    <text evidence="3">The sequence shown here is derived from an EMBL/GenBank/DDBJ whole genome shotgun (WGS) entry which is preliminary data.</text>
</comment>
<dbReference type="PANTHER" id="PTHR10075">
    <property type="entry name" value="BASIGIN RELATED"/>
    <property type="match status" value="1"/>
</dbReference>
<dbReference type="InterPro" id="IPR036179">
    <property type="entry name" value="Ig-like_dom_sf"/>
</dbReference>
<organism evidence="3 4">
    <name type="scientific">Dryococelus australis</name>
    <dbReference type="NCBI Taxonomy" id="614101"/>
    <lineage>
        <taxon>Eukaryota</taxon>
        <taxon>Metazoa</taxon>
        <taxon>Ecdysozoa</taxon>
        <taxon>Arthropoda</taxon>
        <taxon>Hexapoda</taxon>
        <taxon>Insecta</taxon>
        <taxon>Pterygota</taxon>
        <taxon>Neoptera</taxon>
        <taxon>Polyneoptera</taxon>
        <taxon>Phasmatodea</taxon>
        <taxon>Verophasmatodea</taxon>
        <taxon>Anareolatae</taxon>
        <taxon>Phasmatidae</taxon>
        <taxon>Eurycanthinae</taxon>
        <taxon>Dryococelus</taxon>
    </lineage>
</organism>
<protein>
    <recommendedName>
        <fullName evidence="2">Ig-like domain-containing protein</fullName>
    </recommendedName>
</protein>
<dbReference type="EMBL" id="JARBHB010000001">
    <property type="protein sequence ID" value="KAJ8895879.1"/>
    <property type="molecule type" value="Genomic_DNA"/>
</dbReference>
<dbReference type="Proteomes" id="UP001159363">
    <property type="component" value="Chromosome 1"/>
</dbReference>
<dbReference type="PROSITE" id="PS50835">
    <property type="entry name" value="IG_LIKE"/>
    <property type="match status" value="1"/>
</dbReference>
<dbReference type="SMART" id="SM00408">
    <property type="entry name" value="IGc2"/>
    <property type="match status" value="1"/>
</dbReference>
<name>A0ABQ9IGR4_9NEOP</name>
<dbReference type="InterPro" id="IPR003599">
    <property type="entry name" value="Ig_sub"/>
</dbReference>
<evidence type="ECO:0000313" key="4">
    <source>
        <dbReference type="Proteomes" id="UP001159363"/>
    </source>
</evidence>
<evidence type="ECO:0000259" key="2">
    <source>
        <dbReference type="PROSITE" id="PS50835"/>
    </source>
</evidence>
<dbReference type="PANTHER" id="PTHR10075:SF92">
    <property type="entry name" value="PROTEIN TURTLE"/>
    <property type="match status" value="1"/>
</dbReference>
<dbReference type="InterPro" id="IPR013783">
    <property type="entry name" value="Ig-like_fold"/>
</dbReference>
<dbReference type="SUPFAM" id="SSF48726">
    <property type="entry name" value="Immunoglobulin"/>
    <property type="match status" value="2"/>
</dbReference>
<keyword evidence="4" id="KW-1185">Reference proteome</keyword>
<dbReference type="CDD" id="cd00096">
    <property type="entry name" value="Ig"/>
    <property type="match status" value="1"/>
</dbReference>